<feature type="domain" description="Tyrosine specific protein phosphatases" evidence="3">
    <location>
        <begin position="255"/>
        <end position="327"/>
    </location>
</feature>
<dbReference type="InterPro" id="IPR000387">
    <property type="entry name" value="Tyr_Pase_dom"/>
</dbReference>
<feature type="compositionally biased region" description="Basic and acidic residues" evidence="1">
    <location>
        <begin position="26"/>
        <end position="36"/>
    </location>
</feature>
<dbReference type="SMART" id="SM00194">
    <property type="entry name" value="PTPc"/>
    <property type="match status" value="1"/>
</dbReference>
<protein>
    <submittedName>
        <fullName evidence="4">Tyrosine-protein phosphatase non-receptor type 9</fullName>
    </submittedName>
</protein>
<gene>
    <name evidence="4" type="primary">Ptpn9</name>
    <name evidence="4" type="ORF">Tcan_09975</name>
</gene>
<dbReference type="AlphaFoldDB" id="A0A0B2UXQ1"/>
<organism evidence="4 5">
    <name type="scientific">Toxocara canis</name>
    <name type="common">Canine roundworm</name>
    <dbReference type="NCBI Taxonomy" id="6265"/>
    <lineage>
        <taxon>Eukaryota</taxon>
        <taxon>Metazoa</taxon>
        <taxon>Ecdysozoa</taxon>
        <taxon>Nematoda</taxon>
        <taxon>Chromadorea</taxon>
        <taxon>Rhabditida</taxon>
        <taxon>Spirurina</taxon>
        <taxon>Ascaridomorpha</taxon>
        <taxon>Ascaridoidea</taxon>
        <taxon>Toxocaridae</taxon>
        <taxon>Toxocara</taxon>
    </lineage>
</organism>
<sequence>MRSRGGRGKGGTREEITRRQRHRRTYIRDEYSREIRDTEDESADRTTVTTTVTTGAACETSNQSPSDNRAQKWVLGCCQRGLRPLLKEFSSIRKFLPKTLSTDYFNKNSNKNRYMDVLCLDETRVVLQGRAKDCDYIHANWVLLPSQRRCICTQGPLDETVEDFWLMVFKEKVPVIIMLCDLCEGGETKCAEYYPTAVGKELTFGEIKVKNLQKEKSIDTMICFTLAVEMSNETHKIVHYKWADWPDRVAPASACPIVELVLKTKPMYASGPFVVHCSAGIGRTGTYCALEYAIDKITLGGSLSIVEVIKEIRKQRLHSVQTTLQYLYLHVCLIEYLATTKVVQRDPNTRKFQRDYEKYLKKFNEKKQT</sequence>
<dbReference type="SMART" id="SM00404">
    <property type="entry name" value="PTPc_motif"/>
    <property type="match status" value="1"/>
</dbReference>
<dbReference type="Pfam" id="PF00102">
    <property type="entry name" value="Y_phosphatase"/>
    <property type="match status" value="1"/>
</dbReference>
<proteinExistence type="predicted"/>
<dbReference type="OrthoDB" id="8609993at2759"/>
<dbReference type="PROSITE" id="PS50056">
    <property type="entry name" value="TYR_PHOSPHATASE_2"/>
    <property type="match status" value="1"/>
</dbReference>
<evidence type="ECO:0000259" key="3">
    <source>
        <dbReference type="PROSITE" id="PS50056"/>
    </source>
</evidence>
<feature type="domain" description="Tyrosine-protein phosphatase" evidence="2">
    <location>
        <begin position="85"/>
        <end position="336"/>
    </location>
</feature>
<evidence type="ECO:0000259" key="2">
    <source>
        <dbReference type="PROSITE" id="PS50055"/>
    </source>
</evidence>
<dbReference type="GO" id="GO:0004725">
    <property type="term" value="F:protein tyrosine phosphatase activity"/>
    <property type="evidence" value="ECO:0007669"/>
    <property type="project" value="InterPro"/>
</dbReference>
<dbReference type="STRING" id="6265.A0A0B2UXQ1"/>
<dbReference type="PROSITE" id="PS50055">
    <property type="entry name" value="TYR_PHOSPHATASE_PTP"/>
    <property type="match status" value="1"/>
</dbReference>
<dbReference type="InterPro" id="IPR052782">
    <property type="entry name" value="Oocyte-zygote_transition_reg"/>
</dbReference>
<keyword evidence="5" id="KW-1185">Reference proteome</keyword>
<accession>A0A0B2UXQ1</accession>
<comment type="caution">
    <text evidence="4">The sequence shown here is derived from an EMBL/GenBank/DDBJ whole genome shotgun (WGS) entry which is preliminary data.</text>
</comment>
<keyword evidence="4" id="KW-0675">Receptor</keyword>
<dbReference type="InterPro" id="IPR029021">
    <property type="entry name" value="Prot-tyrosine_phosphatase-like"/>
</dbReference>
<dbReference type="Gene3D" id="3.90.190.10">
    <property type="entry name" value="Protein tyrosine phosphatase superfamily"/>
    <property type="match status" value="1"/>
</dbReference>
<dbReference type="EMBL" id="JPKZ01002983">
    <property type="protein sequence ID" value="KHN73999.1"/>
    <property type="molecule type" value="Genomic_DNA"/>
</dbReference>
<dbReference type="Proteomes" id="UP000031036">
    <property type="component" value="Unassembled WGS sequence"/>
</dbReference>
<reference evidence="4 5" key="1">
    <citation type="submission" date="2014-11" db="EMBL/GenBank/DDBJ databases">
        <title>Genetic blueprint of the zoonotic pathogen Toxocara canis.</title>
        <authorList>
            <person name="Zhu X.-Q."/>
            <person name="Korhonen P.K."/>
            <person name="Cai H."/>
            <person name="Young N.D."/>
            <person name="Nejsum P."/>
            <person name="von Samson-Himmelstjerna G."/>
            <person name="Boag P.R."/>
            <person name="Tan P."/>
            <person name="Li Q."/>
            <person name="Min J."/>
            <person name="Yang Y."/>
            <person name="Wang X."/>
            <person name="Fang X."/>
            <person name="Hall R.S."/>
            <person name="Hofmann A."/>
            <person name="Sternberg P.W."/>
            <person name="Jex A.R."/>
            <person name="Gasser R.B."/>
        </authorList>
    </citation>
    <scope>NUCLEOTIDE SEQUENCE [LARGE SCALE GENOMIC DNA]</scope>
    <source>
        <strain evidence="4">PN_DK_2014</strain>
    </source>
</reference>
<evidence type="ECO:0000256" key="1">
    <source>
        <dbReference type="SAM" id="MobiDB-lite"/>
    </source>
</evidence>
<dbReference type="InterPro" id="IPR000242">
    <property type="entry name" value="PTP_cat"/>
</dbReference>
<evidence type="ECO:0000313" key="5">
    <source>
        <dbReference type="Proteomes" id="UP000031036"/>
    </source>
</evidence>
<dbReference type="SUPFAM" id="SSF52799">
    <property type="entry name" value="(Phosphotyrosine protein) phosphatases II"/>
    <property type="match status" value="1"/>
</dbReference>
<dbReference type="InterPro" id="IPR003595">
    <property type="entry name" value="Tyr_Pase_cat"/>
</dbReference>
<dbReference type="CDD" id="cd00047">
    <property type="entry name" value="PTPc"/>
    <property type="match status" value="1"/>
</dbReference>
<dbReference type="InterPro" id="IPR016130">
    <property type="entry name" value="Tyr_Pase_AS"/>
</dbReference>
<dbReference type="OMA" id="MCILELA"/>
<evidence type="ECO:0000313" key="4">
    <source>
        <dbReference type="EMBL" id="KHN73999.1"/>
    </source>
</evidence>
<dbReference type="PROSITE" id="PS00383">
    <property type="entry name" value="TYR_PHOSPHATASE_1"/>
    <property type="match status" value="1"/>
</dbReference>
<dbReference type="PANTHER" id="PTHR46163">
    <property type="entry name" value="TYROSINE-PROTEIN PHOSPHATASE-RELATED"/>
    <property type="match status" value="1"/>
</dbReference>
<feature type="region of interest" description="Disordered" evidence="1">
    <location>
        <begin position="1"/>
        <end position="48"/>
    </location>
</feature>
<name>A0A0B2UXQ1_TOXCA</name>
<dbReference type="PRINTS" id="PR00700">
    <property type="entry name" value="PRTYPHPHTASE"/>
</dbReference>